<proteinExistence type="predicted"/>
<organism evidence="2 3">
    <name type="scientific">Tritrichomonas foetus</name>
    <dbReference type="NCBI Taxonomy" id="1144522"/>
    <lineage>
        <taxon>Eukaryota</taxon>
        <taxon>Metamonada</taxon>
        <taxon>Parabasalia</taxon>
        <taxon>Tritrichomonadida</taxon>
        <taxon>Tritrichomonadidae</taxon>
        <taxon>Tritrichomonas</taxon>
    </lineage>
</organism>
<gene>
    <name evidence="2" type="ORF">TRFO_36409</name>
</gene>
<dbReference type="VEuPathDB" id="TrichDB:TRFO_36409"/>
<comment type="caution">
    <text evidence="2">The sequence shown here is derived from an EMBL/GenBank/DDBJ whole genome shotgun (WGS) entry which is preliminary data.</text>
</comment>
<evidence type="ECO:0000256" key="1">
    <source>
        <dbReference type="SAM" id="MobiDB-lite"/>
    </source>
</evidence>
<feature type="compositionally biased region" description="Polar residues" evidence="1">
    <location>
        <begin position="1659"/>
        <end position="1672"/>
    </location>
</feature>
<protein>
    <submittedName>
        <fullName evidence="2">Uncharacterized protein</fullName>
    </submittedName>
</protein>
<evidence type="ECO:0000313" key="2">
    <source>
        <dbReference type="EMBL" id="OHS97373.1"/>
    </source>
</evidence>
<sequence>MVSLVSRLDEALKGAREENDIVHALFLFQNEISPFTCSTIGRKQLISVFEKVWWCFARCYSFNSSSVRYSAFSAASHFLKRMSPFFARQMRLSLSAVVKVTSLIIQRRKCLQDPQNLPQNDQTTEKSENENEANQNSDFNDNSINETSNDINSSINNDDISSLIQDISDCSNEYFIYFVQNDKFPGHFSILLSAAFSYITNFISPELMNDFLEKTPIIPHFLAKETIESEHLSNVISNICNNNFSIEFLSNLLHGYLDILIESDNHGGASNRAITKAILAVISHSPRFLMNDLILFCKQHNFTSLSLMAFLISNLEGKLSNKSYQMEYKADHKNLNDKWSEEYESDVFVDLYPLAEIALNSLENYKIGNIEFENALQILSAKETGSYHLNIEMCQNDEESIAINLIRDHDKLEKENLMSDFLSDEDITQIMEKAQTNMNENGFIEISESENFGFEDKIIYIKSNNHNFDSNVKNNRPQISTSQTMPSQISLNSNLYTTSNQSIKKSMSTANYENAMELPEMADSHLIPQNENENPLFKSHEPIKRFINKGINSTLISNDAQNEVKNKIIIKFQPLLKIPAFYSLPLPMKFLIPKSNDSLAIISSKLNSFSSLYSDMNEIYNENEINDLLSYFYEIVSAAEKENLNENESPKIYNTKISAVLQALSHCVNSLLMNCTDCRLSCFLRKLVFPPKFISWFHAADVLRLISSLSPSFITCYNSFSLNSSNHCNSNSFYQTHPTAAFSIKEIVETVLNVLMMDFEKLNDICLECIINLANEMNSEEMISICFSHANSFDELSVKKHFNIIYEISRKFNQTNLIQFHSKQIYELLHFYCSDLETVASLLHVLSCIDDFKYSPEDNYVDEIDIPDINDMVFAYNLAKLVVNSGLTYLIGLPKNKETSLFYEKIEYFINSQAIEIDCSGITNFHKILKCIHAPMMFIFKKYQFFRIFAKLPLFVPNSNRPLNFNKQFNLNIGNEIEDNFIHYTCKRLFIFFPQEVTDFLITLFAPIQVLAGNFNIPLISDDKQNIIKRNHWLHEIISKLELINSPSVLSKWCELFLKIRKSVKINDKNVIKIKESVTLLIRNSFPSLSNENQLNLFINFLFTHDKTSNLFILRVLASLKNKTRNNFFKVASNPIRIAFIPYLDSFNEIILDDQPNIDLLGSNFIVNELFEFHNIKQFYSNEMIDKFACQLTGWKKLRFLKFINTSTESQIETSNENEVLSWRPFNPYFCDYQQNDVDRLKLILQSDIPLENNIDFYLGKFTSQDILNSDITKISNNLIPSVIRHLHKNEPNSELLTGIIDSFSISDILNPYKEKSVFEAILIAPMKFLQEFQIATKIKKKHIWMLCKAWNYIKSADPLLFALLLRSFENCETKPTKVKFLLMFTAVLLESTNDSIPPSFHKVLSGIILDLLNTQFLNEDYDFDNDSQSENYEGFKGLNLHSLDKFDQIGFVLRGLSKKFPPNSFDTVAINKNTVQNQNIEINNLILNFHENYQSVFSPTFSLVSQVIFSQISSISEQESKRIIKSFPLFESFSTLPSILIKEISSIKLLIDFSPNSINFIKSKYQEPFNKAKEELINPYIAANILNLAIVLLKERNSSYSPNKLNTFSFSHIYVKEFCLNTFFKNNDTPNLDIFLIFLKIIWSNSLPNDIKRSNSISDKLTNGKSNDSHVNNSDADNSTTNSLMNGNNFRLNGFVSNLISNLNGDDKVEGIPKDVEFLSLSISFAESVITHPTSFKVFCYFIDILRIYLLMIHQLNDRKRIILNSIRNWIKPKIINQTCDSHFFIWKFLEIMYIVGFSSEDIILITKEEFFGKFEFYQIFVALSFFVKKFQNSNEERSKIKELIEKHFAEYETNEIIKNSFDLLFENKYKESLDIIRSGNF</sequence>
<dbReference type="Proteomes" id="UP000179807">
    <property type="component" value="Unassembled WGS sequence"/>
</dbReference>
<dbReference type="PANTHER" id="PTHR42264:SF6">
    <property type="entry name" value="TRANSMEMBRANE PROTEIN"/>
    <property type="match status" value="1"/>
</dbReference>
<dbReference type="PANTHER" id="PTHR42264">
    <property type="entry name" value="EPHRIN_REC_LIKE DOMAIN-CONTAINING PROTEIN"/>
    <property type="match status" value="1"/>
</dbReference>
<dbReference type="EMBL" id="MLAK01001119">
    <property type="protein sequence ID" value="OHS97373.1"/>
    <property type="molecule type" value="Genomic_DNA"/>
</dbReference>
<evidence type="ECO:0000313" key="3">
    <source>
        <dbReference type="Proteomes" id="UP000179807"/>
    </source>
</evidence>
<feature type="compositionally biased region" description="Low complexity" evidence="1">
    <location>
        <begin position="140"/>
        <end position="151"/>
    </location>
</feature>
<reference evidence="2" key="1">
    <citation type="submission" date="2016-10" db="EMBL/GenBank/DDBJ databases">
        <authorList>
            <person name="Benchimol M."/>
            <person name="Almeida L.G."/>
            <person name="Vasconcelos A.T."/>
            <person name="Perreira-Neves A."/>
            <person name="Rosa I.A."/>
            <person name="Tasca T."/>
            <person name="Bogo M.R."/>
            <person name="de Souza W."/>
        </authorList>
    </citation>
    <scope>NUCLEOTIDE SEQUENCE [LARGE SCALE GENOMIC DNA]</scope>
    <source>
        <strain evidence="2">K</strain>
    </source>
</reference>
<name>A0A1J4JIL9_9EUKA</name>
<dbReference type="RefSeq" id="XP_068350510.1">
    <property type="nucleotide sequence ID" value="XM_068510821.1"/>
</dbReference>
<dbReference type="GeneID" id="94845525"/>
<feature type="region of interest" description="Disordered" evidence="1">
    <location>
        <begin position="1659"/>
        <end position="1680"/>
    </location>
</feature>
<accession>A0A1J4JIL9</accession>
<keyword evidence="3" id="KW-1185">Reference proteome</keyword>
<feature type="region of interest" description="Disordered" evidence="1">
    <location>
        <begin position="114"/>
        <end position="151"/>
    </location>
</feature>